<evidence type="ECO:0000256" key="5">
    <source>
        <dbReference type="ARBA" id="ARBA00022989"/>
    </source>
</evidence>
<feature type="transmembrane region" description="Helical" evidence="7">
    <location>
        <begin position="345"/>
        <end position="370"/>
    </location>
</feature>
<dbReference type="InterPro" id="IPR011701">
    <property type="entry name" value="MFS"/>
</dbReference>
<sequence length="442" mass="47271">MTFTGTLSPTQSEPAAAGAVAPDEMRRIVWSSVIGTAVEWYDFLIYAAATALVFNKLFFPVGDPAMGTIAAFGTYAVGYFARPLGAAIFGHYGDKLGRKAMLATTIVIMGLGTFCIGLLPTYEQVGILAPILLVILRFVQGIGIGGEWGGAVLMVVENAPAKKRGLFGSMVQVGNPIGNLAAIGIFALVSQMPDSAFLSWGWRIPFLLSILLIVVGLFIRLKLDETPAFREMKAKSQVAQAPLVEIFRDHRRPFFTAVGLKIAEISYASVASIFVISYATANLGMARATILNGVWASAFIALFTIPLFGWMSDKLGRKTMFLLSCLFCAGFAFPMFALLETRDPMIVTATIVVAISCGQMVMFGVGAPWYSELFPARLRYSGASLGFQIGAAISGGLTPFVAASLLAWTGATWPISLFLIGCALITAFATIMAPETARKELI</sequence>
<feature type="transmembrane region" description="Helical" evidence="7">
    <location>
        <begin position="258"/>
        <end position="279"/>
    </location>
</feature>
<protein>
    <submittedName>
        <fullName evidence="9">MFS transporter</fullName>
    </submittedName>
</protein>
<evidence type="ECO:0000256" key="6">
    <source>
        <dbReference type="ARBA" id="ARBA00023136"/>
    </source>
</evidence>
<feature type="transmembrane region" description="Helical" evidence="7">
    <location>
        <begin position="382"/>
        <end position="407"/>
    </location>
</feature>
<evidence type="ECO:0000256" key="7">
    <source>
        <dbReference type="SAM" id="Phobius"/>
    </source>
</evidence>
<dbReference type="RefSeq" id="WP_188578344.1">
    <property type="nucleotide sequence ID" value="NZ_BMCT01000002.1"/>
</dbReference>
<comment type="subcellular location">
    <subcellularLocation>
        <location evidence="1">Cell membrane</location>
        <topology evidence="1">Multi-pass membrane protein</topology>
    </subcellularLocation>
</comment>
<evidence type="ECO:0000313" key="9">
    <source>
        <dbReference type="EMBL" id="GGF61775.1"/>
    </source>
</evidence>
<dbReference type="Proteomes" id="UP000606044">
    <property type="component" value="Unassembled WGS sequence"/>
</dbReference>
<dbReference type="Pfam" id="PF07690">
    <property type="entry name" value="MFS_1"/>
    <property type="match status" value="1"/>
</dbReference>
<comment type="caution">
    <text evidence="9">The sequence shown here is derived from an EMBL/GenBank/DDBJ whole genome shotgun (WGS) entry which is preliminary data.</text>
</comment>
<dbReference type="SUPFAM" id="SSF103473">
    <property type="entry name" value="MFS general substrate transporter"/>
    <property type="match status" value="1"/>
</dbReference>
<keyword evidence="4 7" id="KW-0812">Transmembrane</keyword>
<keyword evidence="10" id="KW-1185">Reference proteome</keyword>
<evidence type="ECO:0000256" key="2">
    <source>
        <dbReference type="ARBA" id="ARBA00022448"/>
    </source>
</evidence>
<organism evidence="9 10">
    <name type="scientific">Azorhizobium oxalatiphilum</name>
    <dbReference type="NCBI Taxonomy" id="980631"/>
    <lineage>
        <taxon>Bacteria</taxon>
        <taxon>Pseudomonadati</taxon>
        <taxon>Pseudomonadota</taxon>
        <taxon>Alphaproteobacteria</taxon>
        <taxon>Hyphomicrobiales</taxon>
        <taxon>Xanthobacteraceae</taxon>
        <taxon>Azorhizobium</taxon>
    </lineage>
</organism>
<keyword evidence="2" id="KW-0813">Transport</keyword>
<feature type="transmembrane region" description="Helical" evidence="7">
    <location>
        <begin position="413"/>
        <end position="433"/>
    </location>
</feature>
<evidence type="ECO:0000259" key="8">
    <source>
        <dbReference type="PROSITE" id="PS50850"/>
    </source>
</evidence>
<dbReference type="GO" id="GO:0022857">
    <property type="term" value="F:transmembrane transporter activity"/>
    <property type="evidence" value="ECO:0007669"/>
    <property type="project" value="InterPro"/>
</dbReference>
<dbReference type="GO" id="GO:0005886">
    <property type="term" value="C:plasma membrane"/>
    <property type="evidence" value="ECO:0007669"/>
    <property type="project" value="UniProtKB-SubCell"/>
</dbReference>
<dbReference type="EMBL" id="BMCT01000002">
    <property type="protein sequence ID" value="GGF61775.1"/>
    <property type="molecule type" value="Genomic_DNA"/>
</dbReference>
<dbReference type="PROSITE" id="PS50850">
    <property type="entry name" value="MFS"/>
    <property type="match status" value="1"/>
</dbReference>
<dbReference type="CDD" id="cd17369">
    <property type="entry name" value="MFS_ShiA_like"/>
    <property type="match status" value="1"/>
</dbReference>
<feature type="transmembrane region" description="Helical" evidence="7">
    <location>
        <begin position="285"/>
        <end position="308"/>
    </location>
</feature>
<reference evidence="9" key="1">
    <citation type="journal article" date="2014" name="Int. J. Syst. Evol. Microbiol.">
        <title>Complete genome sequence of Corynebacterium casei LMG S-19264T (=DSM 44701T), isolated from a smear-ripened cheese.</title>
        <authorList>
            <consortium name="US DOE Joint Genome Institute (JGI-PGF)"/>
            <person name="Walter F."/>
            <person name="Albersmeier A."/>
            <person name="Kalinowski J."/>
            <person name="Ruckert C."/>
        </authorList>
    </citation>
    <scope>NUCLEOTIDE SEQUENCE</scope>
    <source>
        <strain evidence="9">CCM 7897</strain>
    </source>
</reference>
<dbReference type="PANTHER" id="PTHR43045">
    <property type="entry name" value="SHIKIMATE TRANSPORTER"/>
    <property type="match status" value="1"/>
</dbReference>
<feature type="transmembrane region" description="Helical" evidence="7">
    <location>
        <begin position="200"/>
        <end position="223"/>
    </location>
</feature>
<proteinExistence type="predicted"/>
<feature type="transmembrane region" description="Helical" evidence="7">
    <location>
        <begin position="101"/>
        <end position="119"/>
    </location>
</feature>
<dbReference type="Gene3D" id="1.20.1250.20">
    <property type="entry name" value="MFS general substrate transporter like domains"/>
    <property type="match status" value="2"/>
</dbReference>
<evidence type="ECO:0000256" key="1">
    <source>
        <dbReference type="ARBA" id="ARBA00004651"/>
    </source>
</evidence>
<keyword evidence="6 7" id="KW-0472">Membrane</keyword>
<feature type="domain" description="Major facilitator superfamily (MFS) profile" evidence="8">
    <location>
        <begin position="28"/>
        <end position="438"/>
    </location>
</feature>
<evidence type="ECO:0000256" key="3">
    <source>
        <dbReference type="ARBA" id="ARBA00022475"/>
    </source>
</evidence>
<feature type="transmembrane region" description="Helical" evidence="7">
    <location>
        <begin position="320"/>
        <end position="339"/>
    </location>
</feature>
<keyword evidence="3" id="KW-1003">Cell membrane</keyword>
<feature type="transmembrane region" description="Helical" evidence="7">
    <location>
        <begin position="166"/>
        <end position="188"/>
    </location>
</feature>
<feature type="transmembrane region" description="Helical" evidence="7">
    <location>
        <begin position="28"/>
        <end position="49"/>
    </location>
</feature>
<dbReference type="InterPro" id="IPR020846">
    <property type="entry name" value="MFS_dom"/>
</dbReference>
<feature type="transmembrane region" description="Helical" evidence="7">
    <location>
        <begin position="69"/>
        <end position="89"/>
    </location>
</feature>
<name>A0A917BZN1_9HYPH</name>
<gene>
    <name evidence="9" type="ORF">GCM10007301_21890</name>
</gene>
<dbReference type="AlphaFoldDB" id="A0A917BZN1"/>
<dbReference type="FunFam" id="1.20.1250.20:FF:000001">
    <property type="entry name" value="Dicarboxylate MFS transporter"/>
    <property type="match status" value="1"/>
</dbReference>
<feature type="transmembrane region" description="Helical" evidence="7">
    <location>
        <begin position="125"/>
        <end position="145"/>
    </location>
</feature>
<dbReference type="InterPro" id="IPR036259">
    <property type="entry name" value="MFS_trans_sf"/>
</dbReference>
<evidence type="ECO:0000313" key="10">
    <source>
        <dbReference type="Proteomes" id="UP000606044"/>
    </source>
</evidence>
<evidence type="ECO:0000256" key="4">
    <source>
        <dbReference type="ARBA" id="ARBA00022692"/>
    </source>
</evidence>
<dbReference type="PANTHER" id="PTHR43045:SF1">
    <property type="entry name" value="SHIKIMATE TRANSPORTER"/>
    <property type="match status" value="1"/>
</dbReference>
<reference evidence="9" key="2">
    <citation type="submission" date="2020-09" db="EMBL/GenBank/DDBJ databases">
        <authorList>
            <person name="Sun Q."/>
            <person name="Sedlacek I."/>
        </authorList>
    </citation>
    <scope>NUCLEOTIDE SEQUENCE</scope>
    <source>
        <strain evidence="9">CCM 7897</strain>
    </source>
</reference>
<accession>A0A917BZN1</accession>
<keyword evidence="5 7" id="KW-1133">Transmembrane helix</keyword>